<accession>A0A315ZPT6</accession>
<dbReference type="AlphaFoldDB" id="A0A315ZPT6"/>
<organism evidence="2 3">
    <name type="scientific">Quadrisphaera granulorum</name>
    <dbReference type="NCBI Taxonomy" id="317664"/>
    <lineage>
        <taxon>Bacteria</taxon>
        <taxon>Bacillati</taxon>
        <taxon>Actinomycetota</taxon>
        <taxon>Actinomycetes</taxon>
        <taxon>Kineosporiales</taxon>
        <taxon>Kineosporiaceae</taxon>
        <taxon>Quadrisphaera</taxon>
    </lineage>
</organism>
<sequence>MDHRATTSLIAVSAAALLLAVRSNPPVVYTRVGGPLVGPDGGAPAGWNRPEQRGWVSKDGDRLRFEDERGHSEVFERAPAEHVPGSCPGELHG</sequence>
<gene>
    <name evidence="2" type="ORF">BXY45_13612</name>
</gene>
<feature type="region of interest" description="Disordered" evidence="1">
    <location>
        <begin position="36"/>
        <end position="60"/>
    </location>
</feature>
<dbReference type="RefSeq" id="WP_109776318.1">
    <property type="nucleotide sequence ID" value="NZ_QGDQ01000036.1"/>
</dbReference>
<protein>
    <submittedName>
        <fullName evidence="2">Uncharacterized protein</fullName>
    </submittedName>
</protein>
<evidence type="ECO:0000313" key="3">
    <source>
        <dbReference type="Proteomes" id="UP000245469"/>
    </source>
</evidence>
<dbReference type="EMBL" id="QGDQ01000036">
    <property type="protein sequence ID" value="PWJ47581.1"/>
    <property type="molecule type" value="Genomic_DNA"/>
</dbReference>
<keyword evidence="3" id="KW-1185">Reference proteome</keyword>
<name>A0A315ZPT6_9ACTN</name>
<comment type="caution">
    <text evidence="2">The sequence shown here is derived from an EMBL/GenBank/DDBJ whole genome shotgun (WGS) entry which is preliminary data.</text>
</comment>
<feature type="compositionally biased region" description="Basic and acidic residues" evidence="1">
    <location>
        <begin position="50"/>
        <end position="60"/>
    </location>
</feature>
<dbReference type="Proteomes" id="UP000245469">
    <property type="component" value="Unassembled WGS sequence"/>
</dbReference>
<proteinExistence type="predicted"/>
<reference evidence="2 3" key="1">
    <citation type="submission" date="2018-03" db="EMBL/GenBank/DDBJ databases">
        <title>Genomic Encyclopedia of Archaeal and Bacterial Type Strains, Phase II (KMG-II): from individual species to whole genera.</title>
        <authorList>
            <person name="Goeker M."/>
        </authorList>
    </citation>
    <scope>NUCLEOTIDE SEQUENCE [LARGE SCALE GENOMIC DNA]</scope>
    <source>
        <strain evidence="2 3">DSM 44889</strain>
    </source>
</reference>
<evidence type="ECO:0000256" key="1">
    <source>
        <dbReference type="SAM" id="MobiDB-lite"/>
    </source>
</evidence>
<dbReference type="OrthoDB" id="3692307at2"/>
<evidence type="ECO:0000313" key="2">
    <source>
        <dbReference type="EMBL" id="PWJ47581.1"/>
    </source>
</evidence>